<keyword evidence="3" id="KW-0804">Transcription</keyword>
<evidence type="ECO:0000313" key="6">
    <source>
        <dbReference type="EMBL" id="NII07200.1"/>
    </source>
</evidence>
<keyword evidence="7" id="KW-1185">Reference proteome</keyword>
<dbReference type="InterPro" id="IPR025996">
    <property type="entry name" value="MT1864/Rv1816-like_C"/>
</dbReference>
<name>A0A7X5UB09_9GAMM</name>
<sequence length="202" mass="21324">MPRAGLTHERVVSEAGQFADAVGLEAVTISALAARLGVAQPSLYKHISSVQHLNRSIALRALSELAVVLSRAAIGRSRGDAVLALCSAYREWGRAHPGRYASLQRAPVPGDTEMTTAANELAGIFLSVFSGYGLDGDDAIDALRALRSALHGFVTLQELGGFGLPVDVDRSFHRMVTAFEASLPMWLSAGTQSSRSAVLPVA</sequence>
<dbReference type="EMBL" id="JAARLZ010000006">
    <property type="protein sequence ID" value="NII07200.1"/>
    <property type="molecule type" value="Genomic_DNA"/>
</dbReference>
<comment type="caution">
    <text evidence="6">The sequence shown here is derived from an EMBL/GenBank/DDBJ whole genome shotgun (WGS) entry which is preliminary data.</text>
</comment>
<dbReference type="PROSITE" id="PS50977">
    <property type="entry name" value="HTH_TETR_2"/>
    <property type="match status" value="1"/>
</dbReference>
<accession>A0A7X5UB09</accession>
<dbReference type="GO" id="GO:0003677">
    <property type="term" value="F:DNA binding"/>
    <property type="evidence" value="ECO:0007669"/>
    <property type="project" value="UniProtKB-UniRule"/>
</dbReference>
<reference evidence="6 7" key="1">
    <citation type="submission" date="2020-03" db="EMBL/GenBank/DDBJ databases">
        <authorList>
            <person name="Lai Q."/>
        </authorList>
    </citation>
    <scope>NUCLEOTIDE SEQUENCE [LARGE SCALE GENOMIC DNA]</scope>
    <source>
        <strain evidence="6 7">CCUG 25036</strain>
    </source>
</reference>
<evidence type="ECO:0000256" key="3">
    <source>
        <dbReference type="ARBA" id="ARBA00023163"/>
    </source>
</evidence>
<protein>
    <submittedName>
        <fullName evidence="6">TetR/AcrR family transcriptional regulator</fullName>
    </submittedName>
</protein>
<dbReference type="InterPro" id="IPR009057">
    <property type="entry name" value="Homeodomain-like_sf"/>
</dbReference>
<feature type="domain" description="HTH tetR-type" evidence="5">
    <location>
        <begin position="5"/>
        <end position="65"/>
    </location>
</feature>
<feature type="DNA-binding region" description="H-T-H motif" evidence="4">
    <location>
        <begin position="28"/>
        <end position="47"/>
    </location>
</feature>
<dbReference type="RefSeq" id="WP_166948882.1">
    <property type="nucleotide sequence ID" value="NZ_JAARLZ010000006.1"/>
</dbReference>
<keyword evidence="2 4" id="KW-0238">DNA-binding</keyword>
<dbReference type="AlphaFoldDB" id="A0A7X5UB09"/>
<evidence type="ECO:0000256" key="1">
    <source>
        <dbReference type="ARBA" id="ARBA00023015"/>
    </source>
</evidence>
<dbReference type="Proteomes" id="UP000490980">
    <property type="component" value="Unassembled WGS sequence"/>
</dbReference>
<dbReference type="Pfam" id="PF13305">
    <property type="entry name" value="TetR_C_33"/>
    <property type="match status" value="1"/>
</dbReference>
<dbReference type="Gene3D" id="1.10.357.10">
    <property type="entry name" value="Tetracycline Repressor, domain 2"/>
    <property type="match status" value="1"/>
</dbReference>
<dbReference type="InterPro" id="IPR036271">
    <property type="entry name" value="Tet_transcr_reg_TetR-rel_C_sf"/>
</dbReference>
<evidence type="ECO:0000256" key="4">
    <source>
        <dbReference type="PROSITE-ProRule" id="PRU00335"/>
    </source>
</evidence>
<dbReference type="SUPFAM" id="SSF46689">
    <property type="entry name" value="Homeodomain-like"/>
    <property type="match status" value="1"/>
</dbReference>
<dbReference type="InterPro" id="IPR001647">
    <property type="entry name" value="HTH_TetR"/>
</dbReference>
<dbReference type="Pfam" id="PF00440">
    <property type="entry name" value="TetR_N"/>
    <property type="match status" value="1"/>
</dbReference>
<organism evidence="6 7">
    <name type="scientific">Luteibacter anthropi</name>
    <dbReference type="NCBI Taxonomy" id="564369"/>
    <lineage>
        <taxon>Bacteria</taxon>
        <taxon>Pseudomonadati</taxon>
        <taxon>Pseudomonadota</taxon>
        <taxon>Gammaproteobacteria</taxon>
        <taxon>Lysobacterales</taxon>
        <taxon>Rhodanobacteraceae</taxon>
        <taxon>Luteibacter</taxon>
    </lineage>
</organism>
<gene>
    <name evidence="6" type="ORF">HBF25_12480</name>
</gene>
<proteinExistence type="predicted"/>
<keyword evidence="1" id="KW-0805">Transcription regulation</keyword>
<dbReference type="Gene3D" id="1.10.10.60">
    <property type="entry name" value="Homeodomain-like"/>
    <property type="match status" value="1"/>
</dbReference>
<evidence type="ECO:0000256" key="2">
    <source>
        <dbReference type="ARBA" id="ARBA00023125"/>
    </source>
</evidence>
<evidence type="ECO:0000259" key="5">
    <source>
        <dbReference type="PROSITE" id="PS50977"/>
    </source>
</evidence>
<evidence type="ECO:0000313" key="7">
    <source>
        <dbReference type="Proteomes" id="UP000490980"/>
    </source>
</evidence>
<dbReference type="SUPFAM" id="SSF48498">
    <property type="entry name" value="Tetracyclin repressor-like, C-terminal domain"/>
    <property type="match status" value="1"/>
</dbReference>